<reference evidence="3 4" key="1">
    <citation type="submission" date="2019-03" db="EMBL/GenBank/DDBJ databases">
        <title>Genomic Encyclopedia of Type Strains, Phase IV (KMG-IV): sequencing the most valuable type-strain genomes for metagenomic binning, comparative biology and taxonomic classification.</title>
        <authorList>
            <person name="Goeker M."/>
        </authorList>
    </citation>
    <scope>NUCLEOTIDE SEQUENCE [LARGE SCALE GENOMIC DNA]</scope>
    <source>
        <strain evidence="3 4">DSM 45361</strain>
    </source>
</reference>
<sequence length="333" mass="37099">MQFLGLGVDAGIVYQTMIKYPKVSMVELSLWLAWPEERMNRAFTELEQVNLISPGWQGQEVAVLADPATALRDLLRQQEDVLARQQEDMERNRALVSTMLSEYDQALAERSEFPNQRVFGQEAVQTFADSLADSCTSEMMSFSPGGPPQGDQEEADRAEDLRLLKRGVRVRRLYLDSIANDTAALNYARWLVEQGGEVRTVPSLPVRMSIYDRSVGIVAIDPQRSAEGIMVLRGTGVLAALCAFFDFAWEPATELGAQSRRDPEGLTAQDREVLRQLSEGHTDAVIARKLGISVRTARRIIAELATRLSARSRFQLGVRVAEVGWLAGSARRD</sequence>
<protein>
    <submittedName>
        <fullName evidence="3">Regulatory LuxR family protein</fullName>
    </submittedName>
</protein>
<evidence type="ECO:0000256" key="1">
    <source>
        <dbReference type="SAM" id="Coils"/>
    </source>
</evidence>
<proteinExistence type="predicted"/>
<dbReference type="InterPro" id="IPR051797">
    <property type="entry name" value="TrmB-like"/>
</dbReference>
<accession>A0A4R6SFN5</accession>
<dbReference type="PANTHER" id="PTHR34293:SF1">
    <property type="entry name" value="HTH-TYPE TRANSCRIPTIONAL REGULATOR TRMBL2"/>
    <property type="match status" value="1"/>
</dbReference>
<dbReference type="PANTHER" id="PTHR34293">
    <property type="entry name" value="HTH-TYPE TRANSCRIPTIONAL REGULATOR TRMBL2"/>
    <property type="match status" value="1"/>
</dbReference>
<dbReference type="Gene3D" id="1.10.10.10">
    <property type="entry name" value="Winged helix-like DNA-binding domain superfamily/Winged helix DNA-binding domain"/>
    <property type="match status" value="1"/>
</dbReference>
<dbReference type="AlphaFoldDB" id="A0A4R6SFN5"/>
<dbReference type="SUPFAM" id="SSF46894">
    <property type="entry name" value="C-terminal effector domain of the bipartite response regulators"/>
    <property type="match status" value="1"/>
</dbReference>
<dbReference type="PROSITE" id="PS50043">
    <property type="entry name" value="HTH_LUXR_2"/>
    <property type="match status" value="1"/>
</dbReference>
<dbReference type="InterPro" id="IPR016032">
    <property type="entry name" value="Sig_transdc_resp-reg_C-effctor"/>
</dbReference>
<organism evidence="3 4">
    <name type="scientific">Labedaea rhizosphaerae</name>
    <dbReference type="NCBI Taxonomy" id="598644"/>
    <lineage>
        <taxon>Bacteria</taxon>
        <taxon>Bacillati</taxon>
        <taxon>Actinomycetota</taxon>
        <taxon>Actinomycetes</taxon>
        <taxon>Pseudonocardiales</taxon>
        <taxon>Pseudonocardiaceae</taxon>
        <taxon>Labedaea</taxon>
    </lineage>
</organism>
<gene>
    <name evidence="3" type="ORF">EV186_102364</name>
</gene>
<keyword evidence="1" id="KW-0175">Coiled coil</keyword>
<dbReference type="Proteomes" id="UP000295444">
    <property type="component" value="Unassembled WGS sequence"/>
</dbReference>
<dbReference type="GO" id="GO:0006355">
    <property type="term" value="P:regulation of DNA-templated transcription"/>
    <property type="evidence" value="ECO:0007669"/>
    <property type="project" value="InterPro"/>
</dbReference>
<dbReference type="InterPro" id="IPR036388">
    <property type="entry name" value="WH-like_DNA-bd_sf"/>
</dbReference>
<dbReference type="SMART" id="SM00421">
    <property type="entry name" value="HTH_LUXR"/>
    <property type="match status" value="1"/>
</dbReference>
<evidence type="ECO:0000313" key="3">
    <source>
        <dbReference type="EMBL" id="TDQ00503.1"/>
    </source>
</evidence>
<feature type="domain" description="HTH luxR-type" evidence="2">
    <location>
        <begin position="259"/>
        <end position="324"/>
    </location>
</feature>
<dbReference type="EMBL" id="SNXZ01000002">
    <property type="protein sequence ID" value="TDQ00503.1"/>
    <property type="molecule type" value="Genomic_DNA"/>
</dbReference>
<dbReference type="PRINTS" id="PR00038">
    <property type="entry name" value="HTHLUXR"/>
</dbReference>
<evidence type="ECO:0000313" key="4">
    <source>
        <dbReference type="Proteomes" id="UP000295444"/>
    </source>
</evidence>
<dbReference type="GO" id="GO:0003677">
    <property type="term" value="F:DNA binding"/>
    <property type="evidence" value="ECO:0007669"/>
    <property type="project" value="InterPro"/>
</dbReference>
<evidence type="ECO:0000259" key="2">
    <source>
        <dbReference type="PROSITE" id="PS50043"/>
    </source>
</evidence>
<comment type="caution">
    <text evidence="3">The sequence shown here is derived from an EMBL/GenBank/DDBJ whole genome shotgun (WGS) entry which is preliminary data.</text>
</comment>
<dbReference type="Pfam" id="PF00196">
    <property type="entry name" value="GerE"/>
    <property type="match status" value="1"/>
</dbReference>
<name>A0A4R6SFN5_LABRH</name>
<keyword evidence="4" id="KW-1185">Reference proteome</keyword>
<dbReference type="InterPro" id="IPR000792">
    <property type="entry name" value="Tscrpt_reg_LuxR_C"/>
</dbReference>
<feature type="coiled-coil region" evidence="1">
    <location>
        <begin position="68"/>
        <end position="95"/>
    </location>
</feature>
<dbReference type="RefSeq" id="WP_133849211.1">
    <property type="nucleotide sequence ID" value="NZ_SNXZ01000002.1"/>
</dbReference>
<dbReference type="OrthoDB" id="4266042at2"/>